<name>A0A853FKS4_9BURK</name>
<dbReference type="GO" id="GO:0097063">
    <property type="term" value="F:cadmium ion sensor activity"/>
    <property type="evidence" value="ECO:0007669"/>
    <property type="project" value="TreeGrafter"/>
</dbReference>
<dbReference type="PANTHER" id="PTHR39168">
    <property type="entry name" value="TRANSCRIPTIONAL REGULATOR-RELATED"/>
    <property type="match status" value="1"/>
</dbReference>
<dbReference type="InterPro" id="IPR052543">
    <property type="entry name" value="HTH_Metal-responsive_Reg"/>
</dbReference>
<dbReference type="Pfam" id="PF12840">
    <property type="entry name" value="HTH_20"/>
    <property type="match status" value="1"/>
</dbReference>
<dbReference type="GO" id="GO:0046686">
    <property type="term" value="P:response to cadmium ion"/>
    <property type="evidence" value="ECO:0007669"/>
    <property type="project" value="TreeGrafter"/>
</dbReference>
<dbReference type="Gene3D" id="1.10.10.10">
    <property type="entry name" value="Winged helix-like DNA-binding domain superfamily/Winged helix DNA-binding domain"/>
    <property type="match status" value="1"/>
</dbReference>
<dbReference type="PROSITE" id="PS50987">
    <property type="entry name" value="HTH_ARSR_2"/>
    <property type="match status" value="1"/>
</dbReference>
<proteinExistence type="predicted"/>
<dbReference type="GO" id="GO:0003700">
    <property type="term" value="F:DNA-binding transcription factor activity"/>
    <property type="evidence" value="ECO:0007669"/>
    <property type="project" value="InterPro"/>
</dbReference>
<dbReference type="GO" id="GO:0032791">
    <property type="term" value="F:lead ion binding"/>
    <property type="evidence" value="ECO:0007669"/>
    <property type="project" value="TreeGrafter"/>
</dbReference>
<dbReference type="InterPro" id="IPR036388">
    <property type="entry name" value="WH-like_DNA-bd_sf"/>
</dbReference>
<accession>A0A853FKS4</accession>
<feature type="domain" description="HTH arsR-type" evidence="1">
    <location>
        <begin position="1"/>
        <end position="94"/>
    </location>
</feature>
<dbReference type="AlphaFoldDB" id="A0A853FKS4"/>
<dbReference type="InterPro" id="IPR001845">
    <property type="entry name" value="HTH_ArsR_DNA-bd_dom"/>
</dbReference>
<dbReference type="OrthoDB" id="9797716at2"/>
<organism evidence="2 3">
    <name type="scientific">Allopusillimonas soli</name>
    <dbReference type="NCBI Taxonomy" id="659016"/>
    <lineage>
        <taxon>Bacteria</taxon>
        <taxon>Pseudomonadati</taxon>
        <taxon>Pseudomonadota</taxon>
        <taxon>Betaproteobacteria</taxon>
        <taxon>Burkholderiales</taxon>
        <taxon>Alcaligenaceae</taxon>
        <taxon>Allopusillimonas</taxon>
    </lineage>
</organism>
<dbReference type="RefSeq" id="WP_129971548.1">
    <property type="nucleotide sequence ID" value="NZ_JACCEW010000009.1"/>
</dbReference>
<comment type="caution">
    <text evidence="2">The sequence shown here is derived from an EMBL/GenBank/DDBJ whole genome shotgun (WGS) entry which is preliminary data.</text>
</comment>
<evidence type="ECO:0000313" key="2">
    <source>
        <dbReference type="EMBL" id="NYT38971.1"/>
    </source>
</evidence>
<keyword evidence="3" id="KW-1185">Reference proteome</keyword>
<evidence type="ECO:0000313" key="3">
    <source>
        <dbReference type="Proteomes" id="UP000580517"/>
    </source>
</evidence>
<sequence>MSTFSNVSKTAFLIADPSRATILMELADGRALPAGELARASGVTAQTASAHLAKLLDGGLISVETQGRHRYYRLSDSHVAQTLEHLAAIGPIAKGRPRAFSPQHKQLAFCRRCYDHLAGKVGVTMTHAMQARDYIRPAEDKQYIVTAAGAQWLSGIGVDIEMIAPSRRGLARQCLDWTERTHHLAGPLGTRLMAALCEQGWLRISDSTRVVVVTPKGWMALQRTLGMTKEGVAKPA</sequence>
<protein>
    <submittedName>
        <fullName evidence="2">Helix-turn-helix transcriptional regulator</fullName>
    </submittedName>
</protein>
<gene>
    <name evidence="2" type="ORF">H0A68_19020</name>
</gene>
<dbReference type="Proteomes" id="UP000580517">
    <property type="component" value="Unassembled WGS sequence"/>
</dbReference>
<dbReference type="PRINTS" id="PR00778">
    <property type="entry name" value="HTHARSR"/>
</dbReference>
<dbReference type="InterPro" id="IPR011991">
    <property type="entry name" value="ArsR-like_HTH"/>
</dbReference>
<dbReference type="EMBL" id="JACCEW010000009">
    <property type="protein sequence ID" value="NYT38971.1"/>
    <property type="molecule type" value="Genomic_DNA"/>
</dbReference>
<dbReference type="GO" id="GO:0010288">
    <property type="term" value="P:response to lead ion"/>
    <property type="evidence" value="ECO:0007669"/>
    <property type="project" value="TreeGrafter"/>
</dbReference>
<dbReference type="GO" id="GO:0003677">
    <property type="term" value="F:DNA binding"/>
    <property type="evidence" value="ECO:0007669"/>
    <property type="project" value="TreeGrafter"/>
</dbReference>
<reference evidence="2 3" key="1">
    <citation type="submission" date="2020-07" db="EMBL/GenBank/DDBJ databases">
        <title>Taxonomic revisions and descriptions of new bacterial species based on genomic comparisons in the high-G+C-content subgroup of the family Alcaligenaceae.</title>
        <authorList>
            <person name="Szabo A."/>
            <person name="Felfoldi T."/>
        </authorList>
    </citation>
    <scope>NUCLEOTIDE SEQUENCE [LARGE SCALE GENOMIC DNA]</scope>
    <source>
        <strain evidence="2 3">DSM 25264</strain>
    </source>
</reference>
<dbReference type="PANTHER" id="PTHR39168:SF1">
    <property type="entry name" value="TRANSCRIPTIONAL REGULATORY PROTEIN"/>
    <property type="match status" value="1"/>
</dbReference>
<dbReference type="CDD" id="cd00090">
    <property type="entry name" value="HTH_ARSR"/>
    <property type="match status" value="1"/>
</dbReference>
<evidence type="ECO:0000259" key="1">
    <source>
        <dbReference type="PROSITE" id="PS50987"/>
    </source>
</evidence>
<dbReference type="SMART" id="SM00418">
    <property type="entry name" value="HTH_ARSR"/>
    <property type="match status" value="1"/>
</dbReference>
<dbReference type="SUPFAM" id="SSF46785">
    <property type="entry name" value="Winged helix' DNA-binding domain"/>
    <property type="match status" value="1"/>
</dbReference>
<dbReference type="InterPro" id="IPR036390">
    <property type="entry name" value="WH_DNA-bd_sf"/>
</dbReference>
<dbReference type="NCBIfam" id="NF033788">
    <property type="entry name" value="HTH_metalloreg"/>
    <property type="match status" value="1"/>
</dbReference>